<dbReference type="InterPro" id="IPR029055">
    <property type="entry name" value="Ntn_hydrolases_N"/>
</dbReference>
<dbReference type="CDD" id="cd01908">
    <property type="entry name" value="YafJ"/>
    <property type="match status" value="1"/>
</dbReference>
<dbReference type="PANTHER" id="PTHR43187:SF1">
    <property type="entry name" value="GLUTAMINE AMIDOTRANSFERASE DUG3-RELATED"/>
    <property type="match status" value="1"/>
</dbReference>
<sequence length="264" mass="28431">MCRLLAYCGAPIFLDRLLVEPEGSLISQSRAAREARTVVNGDGCGLGWYGEREEPGLYRAILPVWSDGNLLSLCRQIRSGLFLAHVRAATAGGISAQNCHPFAQGRYLFMHNGQIGDYARHRRRVEAMIPDALYPARAGTSDSEAIFLAAFSEGLERDPVGALSRTLAAICAPMGEGEEPLRFSAVLSDGETVHAFRWASDGHPPSLYCREEGDGLLVASEPCGLPSSEWTSIPSGSVLQVRGRQGARLTRFELLASSPSARAA</sequence>
<comment type="caution">
    <text evidence="3">The sequence shown here is derived from an EMBL/GenBank/DDBJ whole genome shotgun (WGS) entry which is preliminary data.</text>
</comment>
<evidence type="ECO:0000256" key="1">
    <source>
        <dbReference type="ARBA" id="ARBA00022962"/>
    </source>
</evidence>
<proteinExistence type="predicted"/>
<evidence type="ECO:0000313" key="3">
    <source>
        <dbReference type="EMBL" id="MFD2239165.1"/>
    </source>
</evidence>
<evidence type="ECO:0000313" key="4">
    <source>
        <dbReference type="Proteomes" id="UP001597371"/>
    </source>
</evidence>
<dbReference type="EMBL" id="JBHUIJ010000027">
    <property type="protein sequence ID" value="MFD2239165.1"/>
    <property type="molecule type" value="Genomic_DNA"/>
</dbReference>
<dbReference type="PANTHER" id="PTHR43187">
    <property type="entry name" value="GLUTAMINE AMIDOTRANSFERASE DUG3-RELATED"/>
    <property type="match status" value="1"/>
</dbReference>
<organism evidence="3 4">
    <name type="scientific">Aureimonas populi</name>
    <dbReference type="NCBI Taxonomy" id="1701758"/>
    <lineage>
        <taxon>Bacteria</taxon>
        <taxon>Pseudomonadati</taxon>
        <taxon>Pseudomonadota</taxon>
        <taxon>Alphaproteobacteria</taxon>
        <taxon>Hyphomicrobiales</taxon>
        <taxon>Aurantimonadaceae</taxon>
        <taxon>Aureimonas</taxon>
    </lineage>
</organism>
<dbReference type="InterPro" id="IPR017932">
    <property type="entry name" value="GATase_2_dom"/>
</dbReference>
<reference evidence="4" key="1">
    <citation type="journal article" date="2019" name="Int. J. Syst. Evol. Microbiol.">
        <title>The Global Catalogue of Microorganisms (GCM) 10K type strain sequencing project: providing services to taxonomists for standard genome sequencing and annotation.</title>
        <authorList>
            <consortium name="The Broad Institute Genomics Platform"/>
            <consortium name="The Broad Institute Genome Sequencing Center for Infectious Disease"/>
            <person name="Wu L."/>
            <person name="Ma J."/>
        </authorList>
    </citation>
    <scope>NUCLEOTIDE SEQUENCE [LARGE SCALE GENOMIC DNA]</scope>
    <source>
        <strain evidence="4">ZS-35-S2</strain>
    </source>
</reference>
<dbReference type="Proteomes" id="UP001597371">
    <property type="component" value="Unassembled WGS sequence"/>
</dbReference>
<evidence type="ECO:0000259" key="2">
    <source>
        <dbReference type="PROSITE" id="PS51278"/>
    </source>
</evidence>
<name>A0ABW5CPB3_9HYPH</name>
<dbReference type="InterPro" id="IPR026869">
    <property type="entry name" value="EgtC-like"/>
</dbReference>
<dbReference type="Pfam" id="PF13230">
    <property type="entry name" value="GATase_4"/>
    <property type="match status" value="1"/>
</dbReference>
<dbReference type="InterPro" id="IPR052373">
    <property type="entry name" value="Gamma-glu_amide_hydrolase"/>
</dbReference>
<gene>
    <name evidence="3" type="ORF">ACFSKQ_17075</name>
</gene>
<keyword evidence="4" id="KW-1185">Reference proteome</keyword>
<keyword evidence="1 3" id="KW-0315">Glutamine amidotransferase</keyword>
<dbReference type="RefSeq" id="WP_209738692.1">
    <property type="nucleotide sequence ID" value="NZ_CP072611.1"/>
</dbReference>
<dbReference type="Gene3D" id="3.60.20.10">
    <property type="entry name" value="Glutamine Phosphoribosylpyrophosphate, subunit 1, domain 1"/>
    <property type="match status" value="1"/>
</dbReference>
<feature type="domain" description="Glutamine amidotransferase type-2" evidence="2">
    <location>
        <begin position="2"/>
        <end position="264"/>
    </location>
</feature>
<dbReference type="PROSITE" id="PS51278">
    <property type="entry name" value="GATASE_TYPE_2"/>
    <property type="match status" value="1"/>
</dbReference>
<dbReference type="SUPFAM" id="SSF56235">
    <property type="entry name" value="N-terminal nucleophile aminohydrolases (Ntn hydrolases)"/>
    <property type="match status" value="1"/>
</dbReference>
<protein>
    <submittedName>
        <fullName evidence="3">Class II glutamine amidotransferase</fullName>
    </submittedName>
</protein>
<accession>A0ABW5CPB3</accession>